<comment type="caution">
    <text evidence="8">The sequence shown here is derived from an EMBL/GenBank/DDBJ whole genome shotgun (WGS) entry which is preliminary data.</text>
</comment>
<accession>A0ABT9HC44</accession>
<sequence>MKAAWQRLTPRQRSYTLAAGIVLVSLGAGYGLAQVGAGSPGDSGGAAAEAGCEEVLYWYDPMVPDQHFDEPGKSPFMDMQLVAKCAGGDGANAGGVSIDPALVQNFGIRTAEAQLGVLEPETNVTGTLAYNAREVSIVQPRASGFVQRTYGHAPDDIIRQGTPLVDLLIPEWGGAQQEYLAVAATGDEALTRAARERLRLLGMPDGVISSVARSGRPRSTLTITAPSSGAVTMLGVRPGMSVSAGQTLAEITGLNPIWLEAAVPEILAADVRVGQPVSATLTAFPGERFAGRITAILPSAQEASRTLTVRAEMRNPDLRLRPGMFAQVSLSPARREAVLIPSEAIIRTGERTIVMLAQEEGGYRPAEVQIGRGAGGRTEILAGLAPGEEVVTSGQFLLDSEASLAGLDVRGIDEVSTAADEGEAQDDADEPRTYRASGTVERITARNVTLRHGPVAALEWPAMTMTFGIEGPAQLRGFRRGDRVSFQFVQGSDGPRITGIRKAGDQ</sequence>
<keyword evidence="2" id="KW-0813">Transport</keyword>
<evidence type="ECO:0000313" key="8">
    <source>
        <dbReference type="EMBL" id="MDP4540430.1"/>
    </source>
</evidence>
<gene>
    <name evidence="8" type="ORF">Q9K01_12400</name>
</gene>
<evidence type="ECO:0000256" key="1">
    <source>
        <dbReference type="ARBA" id="ARBA00009477"/>
    </source>
</evidence>
<feature type="domain" description="CusB-like three alpha-helical bundle" evidence="4">
    <location>
        <begin position="171"/>
        <end position="218"/>
    </location>
</feature>
<dbReference type="SUPFAM" id="SSF111369">
    <property type="entry name" value="HlyD-like secretion proteins"/>
    <property type="match status" value="1"/>
</dbReference>
<dbReference type="Pfam" id="PF25869">
    <property type="entry name" value="3HB_CusB"/>
    <property type="match status" value="1"/>
</dbReference>
<name>A0ABT9HC44_9SPHN</name>
<dbReference type="Gene3D" id="6.10.140.730">
    <property type="match status" value="1"/>
</dbReference>
<dbReference type="PANTHER" id="PTHR30097">
    <property type="entry name" value="CATION EFFLUX SYSTEM PROTEIN CUSB"/>
    <property type="match status" value="1"/>
</dbReference>
<dbReference type="InterPro" id="IPR051909">
    <property type="entry name" value="MFP_Cation_Efflux"/>
</dbReference>
<evidence type="ECO:0000256" key="2">
    <source>
        <dbReference type="ARBA" id="ARBA00022448"/>
    </source>
</evidence>
<feature type="domain" description="CzcB-like C-terminal circularly permuted SH3-like" evidence="7">
    <location>
        <begin position="338"/>
        <end position="398"/>
    </location>
</feature>
<evidence type="ECO:0000259" key="3">
    <source>
        <dbReference type="Pfam" id="PF19335"/>
    </source>
</evidence>
<dbReference type="InterPro" id="IPR058791">
    <property type="entry name" value="3HB_CusB"/>
</dbReference>
<feature type="domain" description="CusB-like barrel-sandwich hybrid" evidence="5">
    <location>
        <begin position="135"/>
        <end position="251"/>
    </location>
</feature>
<dbReference type="Gene3D" id="2.40.50.320">
    <property type="entry name" value="Copper binding periplasmic protein CusF"/>
    <property type="match status" value="1"/>
</dbReference>
<dbReference type="NCBIfam" id="TIGR01730">
    <property type="entry name" value="RND_mfp"/>
    <property type="match status" value="1"/>
</dbReference>
<dbReference type="Gene3D" id="2.40.420.20">
    <property type="match status" value="1"/>
</dbReference>
<dbReference type="InterPro" id="IPR045800">
    <property type="entry name" value="HMBD"/>
</dbReference>
<dbReference type="Pfam" id="PF25954">
    <property type="entry name" value="Beta-barrel_RND_2"/>
    <property type="match status" value="1"/>
</dbReference>
<dbReference type="EMBL" id="JAVAIL010000004">
    <property type="protein sequence ID" value="MDP4540430.1"/>
    <property type="molecule type" value="Genomic_DNA"/>
</dbReference>
<dbReference type="InterPro" id="IPR058649">
    <property type="entry name" value="CzcB_C"/>
</dbReference>
<dbReference type="Pfam" id="PF11604">
    <property type="entry name" value="CusF_Ec"/>
    <property type="match status" value="1"/>
</dbReference>
<dbReference type="InterPro" id="IPR058792">
    <property type="entry name" value="Beta-barrel_RND_2"/>
</dbReference>
<dbReference type="Gene3D" id="2.40.30.170">
    <property type="match status" value="1"/>
</dbReference>
<evidence type="ECO:0000259" key="4">
    <source>
        <dbReference type="Pfam" id="PF25869"/>
    </source>
</evidence>
<organism evidence="8 9">
    <name type="scientific">Qipengyuania benthica</name>
    <dbReference type="NCBI Taxonomy" id="3067651"/>
    <lineage>
        <taxon>Bacteria</taxon>
        <taxon>Pseudomonadati</taxon>
        <taxon>Pseudomonadota</taxon>
        <taxon>Alphaproteobacteria</taxon>
        <taxon>Sphingomonadales</taxon>
        <taxon>Erythrobacteraceae</taxon>
        <taxon>Qipengyuania</taxon>
    </lineage>
</organism>
<dbReference type="Pfam" id="PF25975">
    <property type="entry name" value="CzcB_C"/>
    <property type="match status" value="1"/>
</dbReference>
<feature type="domain" description="Heavy metal binding" evidence="3">
    <location>
        <begin position="57"/>
        <end position="84"/>
    </location>
</feature>
<dbReference type="Gene3D" id="2.40.50.100">
    <property type="match status" value="1"/>
</dbReference>
<evidence type="ECO:0000259" key="7">
    <source>
        <dbReference type="Pfam" id="PF25975"/>
    </source>
</evidence>
<dbReference type="Pfam" id="PF25919">
    <property type="entry name" value="BSH_CusB"/>
    <property type="match status" value="1"/>
</dbReference>
<protein>
    <submittedName>
        <fullName evidence="8">Efflux RND transporter periplasmic adaptor subunit</fullName>
    </submittedName>
</protein>
<reference evidence="8 9" key="1">
    <citation type="submission" date="2023-08" db="EMBL/GenBank/DDBJ databases">
        <title>genomic of DY56.</title>
        <authorList>
            <person name="Wang Y."/>
        </authorList>
    </citation>
    <scope>NUCLEOTIDE SEQUENCE [LARGE SCALE GENOMIC DNA]</scope>
    <source>
        <strain evidence="8 9">DY56-A-20</strain>
    </source>
</reference>
<keyword evidence="9" id="KW-1185">Reference proteome</keyword>
<proteinExistence type="inferred from homology"/>
<dbReference type="InterPro" id="IPR058790">
    <property type="entry name" value="BSH_CusB"/>
</dbReference>
<dbReference type="InterPro" id="IPR006143">
    <property type="entry name" value="RND_pump_MFP"/>
</dbReference>
<dbReference type="Proteomes" id="UP001235664">
    <property type="component" value="Unassembled WGS sequence"/>
</dbReference>
<dbReference type="Pfam" id="PF19335">
    <property type="entry name" value="HMBD"/>
    <property type="match status" value="1"/>
</dbReference>
<comment type="similarity">
    <text evidence="1">Belongs to the membrane fusion protein (MFP) (TC 8.A.1) family.</text>
</comment>
<evidence type="ECO:0000259" key="6">
    <source>
        <dbReference type="Pfam" id="PF25954"/>
    </source>
</evidence>
<dbReference type="InterPro" id="IPR021647">
    <property type="entry name" value="CusF_Ec"/>
</dbReference>
<dbReference type="InterPro" id="IPR042230">
    <property type="entry name" value="CusF_sf"/>
</dbReference>
<evidence type="ECO:0000259" key="5">
    <source>
        <dbReference type="Pfam" id="PF25919"/>
    </source>
</evidence>
<dbReference type="PANTHER" id="PTHR30097:SF15">
    <property type="entry name" value="CATION EFFLUX SYSTEM PROTEIN CUSB"/>
    <property type="match status" value="1"/>
</dbReference>
<evidence type="ECO:0000313" key="9">
    <source>
        <dbReference type="Proteomes" id="UP001235664"/>
    </source>
</evidence>
<dbReference type="RefSeq" id="WP_305930526.1">
    <property type="nucleotide sequence ID" value="NZ_JAVAIL010000004.1"/>
</dbReference>
<feature type="domain" description="CusB-like beta-barrel" evidence="6">
    <location>
        <begin position="256"/>
        <end position="333"/>
    </location>
</feature>